<dbReference type="PATRIC" id="fig|1136941.3.peg.646"/>
<dbReference type="EMBL" id="CP011853">
    <property type="protein sequence ID" value="ALG83692.1"/>
    <property type="molecule type" value="Genomic_DNA"/>
</dbReference>
<dbReference type="Pfam" id="PF21893">
    <property type="entry name" value="DUF6918"/>
    <property type="match status" value="1"/>
</dbReference>
<dbReference type="KEGG" id="goq:ACH46_03195"/>
<dbReference type="AlphaFoldDB" id="A0A0N9MZQ4"/>
<accession>A0A0N9MZQ4</accession>
<dbReference type="RefSeq" id="WP_062391647.1">
    <property type="nucleotide sequence ID" value="NZ_CP011853.1"/>
</dbReference>
<protein>
    <submittedName>
        <fullName evidence="1">Uncharacterized protein</fullName>
    </submittedName>
</protein>
<dbReference type="Proteomes" id="UP000063789">
    <property type="component" value="Chromosome"/>
</dbReference>
<name>A0A0N9MZQ4_9ACTN</name>
<dbReference type="InterPro" id="IPR054211">
    <property type="entry name" value="DUF6918"/>
</dbReference>
<evidence type="ECO:0000313" key="1">
    <source>
        <dbReference type="EMBL" id="ALG83692.1"/>
    </source>
</evidence>
<reference evidence="2" key="1">
    <citation type="submission" date="2015-06" db="EMBL/GenBank/DDBJ databases">
        <title>Complete genome sequence and metabolic analysis of phthalate degradation pathway in Gordonia sp. QH-11.</title>
        <authorList>
            <person name="Jin D."/>
            <person name="Kong X."/>
            <person name="Bai Z."/>
        </authorList>
    </citation>
    <scope>NUCLEOTIDE SEQUENCE [LARGE SCALE GENOMIC DNA]</scope>
    <source>
        <strain evidence="2">QH-11</strain>
    </source>
</reference>
<sequence>MTASLVPLLDANREAMASDFADVIDAEVKKQSGLSGTAIKTAYKAAQKFKPGIVQVATSKMLPDFMTALSPLWDSKPAGTSFGEHLKANDDAAAEALLAVTDGQAESAPAMLAKPYKSVRGKAKGYVIDALGPVGDVIEKYAG</sequence>
<organism evidence="1 2">
    <name type="scientific">Gordonia phthalatica</name>
    <dbReference type="NCBI Taxonomy" id="1136941"/>
    <lineage>
        <taxon>Bacteria</taxon>
        <taxon>Bacillati</taxon>
        <taxon>Actinomycetota</taxon>
        <taxon>Actinomycetes</taxon>
        <taxon>Mycobacteriales</taxon>
        <taxon>Gordoniaceae</taxon>
        <taxon>Gordonia</taxon>
    </lineage>
</organism>
<evidence type="ECO:0000313" key="2">
    <source>
        <dbReference type="Proteomes" id="UP000063789"/>
    </source>
</evidence>
<proteinExistence type="predicted"/>
<gene>
    <name evidence="1" type="ORF">ACH46_03195</name>
</gene>
<reference evidence="1 2" key="2">
    <citation type="journal article" date="2017" name="Int. J. Syst. Evol. Microbiol.">
        <title>Gordonia phthalatica sp. nov., a di-n-butyl phthalate-degrading bacterium isolated from activated sludge.</title>
        <authorList>
            <person name="Jin D."/>
            <person name="Kong X."/>
            <person name="Jia M."/>
            <person name="Yu X."/>
            <person name="Wang X."/>
            <person name="Zhuang X."/>
            <person name="Deng Y."/>
            <person name="Bai Z."/>
        </authorList>
    </citation>
    <scope>NUCLEOTIDE SEQUENCE [LARGE SCALE GENOMIC DNA]</scope>
    <source>
        <strain evidence="1 2">QH-11</strain>
    </source>
</reference>
<dbReference type="STRING" id="1136941.ACH46_03195"/>
<keyword evidence="2" id="KW-1185">Reference proteome</keyword>
<dbReference type="OrthoDB" id="530636at2"/>